<proteinExistence type="predicted"/>
<feature type="compositionally biased region" description="Polar residues" evidence="1">
    <location>
        <begin position="48"/>
        <end position="64"/>
    </location>
</feature>
<feature type="non-terminal residue" evidence="2">
    <location>
        <position position="1"/>
    </location>
</feature>
<feature type="compositionally biased region" description="Basic and acidic residues" evidence="1">
    <location>
        <begin position="1"/>
        <end position="10"/>
    </location>
</feature>
<name>A0AA38F7S4_TAXCH</name>
<gene>
    <name evidence="2" type="ORF">KI387_043485</name>
</gene>
<feature type="compositionally biased region" description="Basic and acidic residues" evidence="1">
    <location>
        <begin position="19"/>
        <end position="28"/>
    </location>
</feature>
<keyword evidence="3" id="KW-1185">Reference proteome</keyword>
<evidence type="ECO:0000313" key="2">
    <source>
        <dbReference type="EMBL" id="KAH9291327.1"/>
    </source>
</evidence>
<dbReference type="Proteomes" id="UP000824469">
    <property type="component" value="Unassembled WGS sequence"/>
</dbReference>
<reference evidence="2 3" key="1">
    <citation type="journal article" date="2021" name="Nat. Plants">
        <title>The Taxus genome provides insights into paclitaxel biosynthesis.</title>
        <authorList>
            <person name="Xiong X."/>
            <person name="Gou J."/>
            <person name="Liao Q."/>
            <person name="Li Y."/>
            <person name="Zhou Q."/>
            <person name="Bi G."/>
            <person name="Li C."/>
            <person name="Du R."/>
            <person name="Wang X."/>
            <person name="Sun T."/>
            <person name="Guo L."/>
            <person name="Liang H."/>
            <person name="Lu P."/>
            <person name="Wu Y."/>
            <person name="Zhang Z."/>
            <person name="Ro D.K."/>
            <person name="Shang Y."/>
            <person name="Huang S."/>
            <person name="Yan J."/>
        </authorList>
    </citation>
    <scope>NUCLEOTIDE SEQUENCE [LARGE SCALE GENOMIC DNA]</scope>
    <source>
        <strain evidence="2">Ta-2019</strain>
    </source>
</reference>
<accession>A0AA38F7S4</accession>
<evidence type="ECO:0000256" key="1">
    <source>
        <dbReference type="SAM" id="MobiDB-lite"/>
    </source>
</evidence>
<comment type="caution">
    <text evidence="2">The sequence shown here is derived from an EMBL/GenBank/DDBJ whole genome shotgun (WGS) entry which is preliminary data.</text>
</comment>
<protein>
    <submittedName>
        <fullName evidence="2">Uncharacterized protein</fullName>
    </submittedName>
</protein>
<evidence type="ECO:0000313" key="3">
    <source>
        <dbReference type="Proteomes" id="UP000824469"/>
    </source>
</evidence>
<dbReference type="AlphaFoldDB" id="A0AA38F7S4"/>
<organism evidence="2 3">
    <name type="scientific">Taxus chinensis</name>
    <name type="common">Chinese yew</name>
    <name type="synonym">Taxus wallichiana var. chinensis</name>
    <dbReference type="NCBI Taxonomy" id="29808"/>
    <lineage>
        <taxon>Eukaryota</taxon>
        <taxon>Viridiplantae</taxon>
        <taxon>Streptophyta</taxon>
        <taxon>Embryophyta</taxon>
        <taxon>Tracheophyta</taxon>
        <taxon>Spermatophyta</taxon>
        <taxon>Pinopsida</taxon>
        <taxon>Pinidae</taxon>
        <taxon>Conifers II</taxon>
        <taxon>Cupressales</taxon>
        <taxon>Taxaceae</taxon>
        <taxon>Taxus</taxon>
    </lineage>
</organism>
<sequence length="121" mass="13937">EYGHLLKDCPLKGPEPPEEEKTQDDFIIPKKKKTTCKSVPGNEDGSHSNRFATLQQENENQDNGDITEPQVPETQMAKTDKLAVQLVIEEQNQLIIFQAPHKQEEVRATMKSYQRKTKFRE</sequence>
<feature type="region of interest" description="Disordered" evidence="1">
    <location>
        <begin position="1"/>
        <end position="75"/>
    </location>
</feature>
<dbReference type="EMBL" id="JAHRHJ020003687">
    <property type="protein sequence ID" value="KAH9291327.1"/>
    <property type="molecule type" value="Genomic_DNA"/>
</dbReference>